<evidence type="ECO:0008006" key="4">
    <source>
        <dbReference type="Google" id="ProtNLM"/>
    </source>
</evidence>
<name>A0A835LSC5_9MAGN</name>
<evidence type="ECO:0000313" key="3">
    <source>
        <dbReference type="Proteomes" id="UP000631114"/>
    </source>
</evidence>
<gene>
    <name evidence="2" type="ORF">IFM89_025021</name>
</gene>
<protein>
    <recommendedName>
        <fullName evidence="4">Pentatricopeptide repeat-containing protein</fullName>
    </recommendedName>
</protein>
<keyword evidence="3" id="KW-1185">Reference proteome</keyword>
<dbReference type="Gene3D" id="1.25.40.10">
    <property type="entry name" value="Tetratricopeptide repeat domain"/>
    <property type="match status" value="1"/>
</dbReference>
<accession>A0A835LSC5</accession>
<sequence length="203" mass="23016">MIGVQLLKDSEQTATSSRKSRRRVSRRTSVEDDADDDWFPEDIQEAFKMMRERKVFDESDMYTIADVWGWTWDREIKKRTPQKWSQEWEVELAVKVLLKVIELGSKPTIGDCAMILRAAIKAPLPTAFFEILQTTHSLGYVFGSPLYDEMILLCLDLGELDAAIAIVAEMETAGIQVPDQTLDRVLSARQSVDSPVEGEEGES</sequence>
<evidence type="ECO:0000313" key="2">
    <source>
        <dbReference type="EMBL" id="KAF9606353.1"/>
    </source>
</evidence>
<reference evidence="2 3" key="1">
    <citation type="submission" date="2020-10" db="EMBL/GenBank/DDBJ databases">
        <title>The Coptis chinensis genome and diversification of protoberbering-type alkaloids.</title>
        <authorList>
            <person name="Wang B."/>
            <person name="Shu S."/>
            <person name="Song C."/>
            <person name="Liu Y."/>
        </authorList>
    </citation>
    <scope>NUCLEOTIDE SEQUENCE [LARGE SCALE GENOMIC DNA]</scope>
    <source>
        <strain evidence="2">HL-2020</strain>
        <tissue evidence="2">Leaf</tissue>
    </source>
</reference>
<dbReference type="OrthoDB" id="2019812at2759"/>
<comment type="caution">
    <text evidence="2">The sequence shown here is derived from an EMBL/GenBank/DDBJ whole genome shotgun (WGS) entry which is preliminary data.</text>
</comment>
<feature type="region of interest" description="Disordered" evidence="1">
    <location>
        <begin position="1"/>
        <end position="28"/>
    </location>
</feature>
<dbReference type="AlphaFoldDB" id="A0A835LSC5"/>
<organism evidence="2 3">
    <name type="scientific">Coptis chinensis</name>
    <dbReference type="NCBI Taxonomy" id="261450"/>
    <lineage>
        <taxon>Eukaryota</taxon>
        <taxon>Viridiplantae</taxon>
        <taxon>Streptophyta</taxon>
        <taxon>Embryophyta</taxon>
        <taxon>Tracheophyta</taxon>
        <taxon>Spermatophyta</taxon>
        <taxon>Magnoliopsida</taxon>
        <taxon>Ranunculales</taxon>
        <taxon>Ranunculaceae</taxon>
        <taxon>Coptidoideae</taxon>
        <taxon>Coptis</taxon>
    </lineage>
</organism>
<proteinExistence type="predicted"/>
<dbReference type="InterPro" id="IPR011990">
    <property type="entry name" value="TPR-like_helical_dom_sf"/>
</dbReference>
<dbReference type="EMBL" id="JADFTS010000005">
    <property type="protein sequence ID" value="KAF9606353.1"/>
    <property type="molecule type" value="Genomic_DNA"/>
</dbReference>
<dbReference type="Proteomes" id="UP000631114">
    <property type="component" value="Unassembled WGS sequence"/>
</dbReference>
<evidence type="ECO:0000256" key="1">
    <source>
        <dbReference type="SAM" id="MobiDB-lite"/>
    </source>
</evidence>